<feature type="signal peptide" evidence="13">
    <location>
        <begin position="1"/>
        <end position="30"/>
    </location>
</feature>
<dbReference type="InterPro" id="IPR034285">
    <property type="entry name" value="CuRO_2_LCC"/>
</dbReference>
<dbReference type="FunFam" id="2.60.40.420:FF:000062">
    <property type="entry name" value="Laccase"/>
    <property type="match status" value="1"/>
</dbReference>
<keyword evidence="9 13" id="KW-0560">Oxidoreductase</keyword>
<dbReference type="InterPro" id="IPR017761">
    <property type="entry name" value="Laccase"/>
</dbReference>
<dbReference type="GO" id="GO:0046274">
    <property type="term" value="P:lignin catabolic process"/>
    <property type="evidence" value="ECO:0007669"/>
    <property type="project" value="UniProtKB-KW"/>
</dbReference>
<feature type="domain" description="Plastocyanin-like" evidence="14">
    <location>
        <begin position="165"/>
        <end position="316"/>
    </location>
</feature>
<sequence length="611" mass="67353">MGVSLISSPPAFLLFFSFSTFCLLADPVLGITRHYKFDVKLHNVTRLCQTKSIVSVNGQFPGPRIVAREGDQLLIKVINHVPNNISIHWHGIRQLRSGWADGPAYVTQCPIQTGQSYVYNFTIVGQRGTLFWHAHISWLRATLYGPIVILPKRGVPYPFAKPYKEVPIIFGEWFNADPEAVISQALQTGGGPNVSDAYTINGLPGPLYNCSAKDTFKLKVKPGKTYLLRLINAALNDDLFFSIANHTLSVVDVDAVYVKPFETETLLIAPGQTTNVILKTKPKYPNATFFMTARPYVTGQGTFDNSTVAGILEYESPPDSLHSSISIRNLPLFKPILPALNDTSFATNFASKLRSLGSAQYPANVPQKVDKHFFFTVGLGTSQCQHNQTCQGPNGTKFAATVNNISFAMPTTALLQAHFFGQSNGVYTPYFPSSPIIPFNYTGTPPNNTMVSNGTKVVVLPFNTSVELVMQDTSILGAESHPLHLHGFNFFVVGQGFGNFDPNKDPAKFNLIDPVERNTVGVPSGGWVAIRFLADNPGKLHIEYPYDTSNAFFELTMIANENENRIVAGVWFMHCHLEVHTSWGLKMAWIVLDGELTNQKLLPPPADLPKC</sequence>
<dbReference type="InterPro" id="IPR034289">
    <property type="entry name" value="CuRO_3_LCC"/>
</dbReference>
<evidence type="ECO:0000256" key="12">
    <source>
        <dbReference type="ARBA" id="ARBA00023185"/>
    </source>
</evidence>
<comment type="cofactor">
    <cofactor evidence="13">
        <name>Cu cation</name>
        <dbReference type="ChEBI" id="CHEBI:23378"/>
    </cofactor>
    <text evidence="13">Binds 4 Cu cations per monomer.</text>
</comment>
<evidence type="ECO:0000259" key="15">
    <source>
        <dbReference type="Pfam" id="PF07731"/>
    </source>
</evidence>
<evidence type="ECO:0000313" key="17">
    <source>
        <dbReference type="EMBL" id="KAE8729518.1"/>
    </source>
</evidence>
<keyword evidence="6 13" id="KW-0964">Secreted</keyword>
<dbReference type="InterPro" id="IPR008972">
    <property type="entry name" value="Cupredoxin"/>
</dbReference>
<dbReference type="PANTHER" id="PTHR11709:SF474">
    <property type="entry name" value="LACCASE"/>
    <property type="match status" value="1"/>
</dbReference>
<evidence type="ECO:0000256" key="9">
    <source>
        <dbReference type="ARBA" id="ARBA00023002"/>
    </source>
</evidence>
<keyword evidence="13" id="KW-0732">Signal</keyword>
<keyword evidence="8 13" id="KW-0677">Repeat</keyword>
<comment type="function">
    <text evidence="13">Lignin degradation and detoxification of lignin-derived products.</text>
</comment>
<dbReference type="EMBL" id="VEPZ02000229">
    <property type="protein sequence ID" value="KAE8729518.1"/>
    <property type="molecule type" value="Genomic_DNA"/>
</dbReference>
<dbReference type="Pfam" id="PF07731">
    <property type="entry name" value="Cu-oxidase_2"/>
    <property type="match status" value="2"/>
</dbReference>
<dbReference type="CDD" id="cd13897">
    <property type="entry name" value="CuRO_3_LCC_plant"/>
    <property type="match status" value="1"/>
</dbReference>
<keyword evidence="5 13" id="KW-0052">Apoplast</keyword>
<feature type="domain" description="Plastocyanin-like" evidence="16">
    <location>
        <begin position="39"/>
        <end position="152"/>
    </location>
</feature>
<dbReference type="Pfam" id="PF00394">
    <property type="entry name" value="Cu-oxidase"/>
    <property type="match status" value="1"/>
</dbReference>
<evidence type="ECO:0000256" key="5">
    <source>
        <dbReference type="ARBA" id="ARBA00022523"/>
    </source>
</evidence>
<keyword evidence="11" id="KW-0325">Glycoprotein</keyword>
<dbReference type="InterPro" id="IPR002355">
    <property type="entry name" value="Cu_oxidase_Cu_BS"/>
</dbReference>
<evidence type="ECO:0000256" key="8">
    <source>
        <dbReference type="ARBA" id="ARBA00022737"/>
    </source>
</evidence>
<dbReference type="GO" id="GO:0005507">
    <property type="term" value="F:copper ion binding"/>
    <property type="evidence" value="ECO:0007669"/>
    <property type="project" value="InterPro"/>
</dbReference>
<dbReference type="AlphaFoldDB" id="A0A6A3CQT7"/>
<keyword evidence="12 13" id="KW-0439">Lignin degradation</keyword>
<gene>
    <name evidence="17" type="ORF">F3Y22_tig00003715pilonHSYRG00370</name>
</gene>
<comment type="similarity">
    <text evidence="3 13">Belongs to the multicopper oxidase family.</text>
</comment>
<evidence type="ECO:0000256" key="6">
    <source>
        <dbReference type="ARBA" id="ARBA00022525"/>
    </source>
</evidence>
<dbReference type="CDD" id="cd13849">
    <property type="entry name" value="CuRO_1_LCC_plant"/>
    <property type="match status" value="1"/>
</dbReference>
<protein>
    <recommendedName>
        <fullName evidence="4 13">Laccase</fullName>
        <ecNumber evidence="4 13">1.10.3.2</ecNumber>
    </recommendedName>
    <alternativeName>
        <fullName evidence="13">Benzenediol:oxygen oxidoreductase</fullName>
    </alternativeName>
    <alternativeName>
        <fullName evidence="13">Diphenol oxidase</fullName>
    </alternativeName>
    <alternativeName>
        <fullName evidence="13">Urishiol oxidase</fullName>
    </alternativeName>
</protein>
<keyword evidence="7 13" id="KW-0479">Metal-binding</keyword>
<dbReference type="GO" id="GO:0052716">
    <property type="term" value="F:hydroquinone:oxygen oxidoreductase activity"/>
    <property type="evidence" value="ECO:0007669"/>
    <property type="project" value="UniProtKB-EC"/>
</dbReference>
<dbReference type="EC" id="1.10.3.2" evidence="4 13"/>
<evidence type="ECO:0000313" key="18">
    <source>
        <dbReference type="Proteomes" id="UP000436088"/>
    </source>
</evidence>
<dbReference type="Gene3D" id="2.60.40.420">
    <property type="entry name" value="Cupredoxins - blue copper proteins"/>
    <property type="match status" value="3"/>
</dbReference>
<accession>A0A6A3CQT7</accession>
<comment type="subcellular location">
    <subcellularLocation>
        <location evidence="2 13">Secreted</location>
        <location evidence="2 13">Extracellular space</location>
        <location evidence="2 13">Apoplast</location>
    </subcellularLocation>
</comment>
<comment type="catalytic activity">
    <reaction evidence="1 13">
        <text>4 hydroquinone + O2 = 4 benzosemiquinone + 2 H2O</text>
        <dbReference type="Rhea" id="RHEA:11276"/>
        <dbReference type="ChEBI" id="CHEBI:15377"/>
        <dbReference type="ChEBI" id="CHEBI:15379"/>
        <dbReference type="ChEBI" id="CHEBI:17594"/>
        <dbReference type="ChEBI" id="CHEBI:17977"/>
        <dbReference type="EC" id="1.10.3.2"/>
    </reaction>
</comment>
<dbReference type="Pfam" id="PF07732">
    <property type="entry name" value="Cu-oxidase_3"/>
    <property type="match status" value="1"/>
</dbReference>
<evidence type="ECO:0000256" key="11">
    <source>
        <dbReference type="ARBA" id="ARBA00023180"/>
    </source>
</evidence>
<organism evidence="17 18">
    <name type="scientific">Hibiscus syriacus</name>
    <name type="common">Rose of Sharon</name>
    <dbReference type="NCBI Taxonomy" id="106335"/>
    <lineage>
        <taxon>Eukaryota</taxon>
        <taxon>Viridiplantae</taxon>
        <taxon>Streptophyta</taxon>
        <taxon>Embryophyta</taxon>
        <taxon>Tracheophyta</taxon>
        <taxon>Spermatophyta</taxon>
        <taxon>Magnoliopsida</taxon>
        <taxon>eudicotyledons</taxon>
        <taxon>Gunneridae</taxon>
        <taxon>Pentapetalae</taxon>
        <taxon>rosids</taxon>
        <taxon>malvids</taxon>
        <taxon>Malvales</taxon>
        <taxon>Malvaceae</taxon>
        <taxon>Malvoideae</taxon>
        <taxon>Hibiscus</taxon>
    </lineage>
</organism>
<feature type="domain" description="Plastocyanin-like" evidence="15">
    <location>
        <begin position="431"/>
        <end position="539"/>
    </location>
</feature>
<reference evidence="17" key="1">
    <citation type="submission" date="2019-09" db="EMBL/GenBank/DDBJ databases">
        <title>Draft genome information of white flower Hibiscus syriacus.</title>
        <authorList>
            <person name="Kim Y.-M."/>
        </authorList>
    </citation>
    <scope>NUCLEOTIDE SEQUENCE [LARGE SCALE GENOMIC DNA]</scope>
    <source>
        <strain evidence="17">YM2019G1</strain>
    </source>
</reference>
<feature type="domain" description="Plastocyanin-like" evidence="15">
    <location>
        <begin position="568"/>
        <end position="593"/>
    </location>
</feature>
<evidence type="ECO:0000256" key="1">
    <source>
        <dbReference type="ARBA" id="ARBA00000349"/>
    </source>
</evidence>
<dbReference type="InterPro" id="IPR011706">
    <property type="entry name" value="Cu-oxidase_C"/>
</dbReference>
<dbReference type="CDD" id="cd13875">
    <property type="entry name" value="CuRO_2_LCC_plant"/>
    <property type="match status" value="1"/>
</dbReference>
<dbReference type="InterPro" id="IPR011707">
    <property type="entry name" value="Cu-oxidase-like_N"/>
</dbReference>
<keyword evidence="10 13" id="KW-0186">Copper</keyword>
<evidence type="ECO:0000256" key="7">
    <source>
        <dbReference type="ARBA" id="ARBA00022723"/>
    </source>
</evidence>
<evidence type="ECO:0000259" key="14">
    <source>
        <dbReference type="Pfam" id="PF00394"/>
    </source>
</evidence>
<name>A0A6A3CQT7_HIBSY</name>
<dbReference type="InterPro" id="IPR001117">
    <property type="entry name" value="Cu-oxidase_2nd"/>
</dbReference>
<comment type="caution">
    <text evidence="17">The sequence shown here is derived from an EMBL/GenBank/DDBJ whole genome shotgun (WGS) entry which is preliminary data.</text>
</comment>
<evidence type="ECO:0000256" key="13">
    <source>
        <dbReference type="RuleBase" id="RU361119"/>
    </source>
</evidence>
<evidence type="ECO:0000256" key="4">
    <source>
        <dbReference type="ARBA" id="ARBA00012297"/>
    </source>
</evidence>
<dbReference type="NCBIfam" id="TIGR03389">
    <property type="entry name" value="laccase"/>
    <property type="match status" value="1"/>
</dbReference>
<evidence type="ECO:0000259" key="16">
    <source>
        <dbReference type="Pfam" id="PF07732"/>
    </source>
</evidence>
<evidence type="ECO:0000256" key="3">
    <source>
        <dbReference type="ARBA" id="ARBA00010609"/>
    </source>
</evidence>
<dbReference type="PROSITE" id="PS00079">
    <property type="entry name" value="MULTICOPPER_OXIDASE1"/>
    <property type="match status" value="1"/>
</dbReference>
<dbReference type="FunFam" id="2.60.40.420:FF:000049">
    <property type="entry name" value="Laccase"/>
    <property type="match status" value="1"/>
</dbReference>
<feature type="chain" id="PRO_5025709585" description="Laccase" evidence="13">
    <location>
        <begin position="31"/>
        <end position="611"/>
    </location>
</feature>
<dbReference type="Proteomes" id="UP000436088">
    <property type="component" value="Unassembled WGS sequence"/>
</dbReference>
<dbReference type="GO" id="GO:0048046">
    <property type="term" value="C:apoplast"/>
    <property type="evidence" value="ECO:0007669"/>
    <property type="project" value="UniProtKB-SubCell"/>
</dbReference>
<evidence type="ECO:0000256" key="10">
    <source>
        <dbReference type="ARBA" id="ARBA00023008"/>
    </source>
</evidence>
<dbReference type="InterPro" id="IPR033138">
    <property type="entry name" value="Cu_oxidase_CS"/>
</dbReference>
<dbReference type="InterPro" id="IPR045087">
    <property type="entry name" value="Cu-oxidase_fam"/>
</dbReference>
<dbReference type="SUPFAM" id="SSF49503">
    <property type="entry name" value="Cupredoxins"/>
    <property type="match status" value="3"/>
</dbReference>
<keyword evidence="18" id="KW-1185">Reference proteome</keyword>
<dbReference type="PANTHER" id="PTHR11709">
    <property type="entry name" value="MULTI-COPPER OXIDASE"/>
    <property type="match status" value="1"/>
</dbReference>
<evidence type="ECO:0000256" key="2">
    <source>
        <dbReference type="ARBA" id="ARBA00004271"/>
    </source>
</evidence>
<dbReference type="PROSITE" id="PS00080">
    <property type="entry name" value="MULTICOPPER_OXIDASE2"/>
    <property type="match status" value="1"/>
</dbReference>
<proteinExistence type="inferred from homology"/>
<dbReference type="InterPro" id="IPR034288">
    <property type="entry name" value="CuRO_1_LCC"/>
</dbReference>